<reference evidence="1" key="1">
    <citation type="journal article" date="2021" name="Microorganisms">
        <title>Phylogenomic Reconstruction and Metabolic Potential of the Genus Aminobacter.</title>
        <authorList>
            <person name="Artuso I."/>
            <person name="Turrini P."/>
            <person name="Pirolo M."/>
            <person name="Lugli G.A."/>
            <person name="Ventura M."/>
            <person name="Visca P."/>
        </authorList>
    </citation>
    <scope>NUCLEOTIDE SEQUENCE</scope>
    <source>
        <strain evidence="1">LMG 26462</strain>
    </source>
</reference>
<sequence length="178" mass="19447">MLKVPNALFVVTVIAATSGASSIVDAQISASRERAPVGTYLWFPDSAGPKSEDECRALVASVKPSRKRVEQWLWGRMPNSDPGTDDFYLVLTETRMDPTFSAEGDYDAGEVALGPTMNGETPFTLVPDDHPDTTIKGTIVANPNSQIVAVTLRDIPLDDGQTDRTVYYCRFDEPMTET</sequence>
<evidence type="ECO:0000313" key="1">
    <source>
        <dbReference type="EMBL" id="MBT1155856.1"/>
    </source>
</evidence>
<dbReference type="RefSeq" id="WP_214388399.1">
    <property type="nucleotide sequence ID" value="NZ_JAFLWW010000003.1"/>
</dbReference>
<reference evidence="1" key="2">
    <citation type="submission" date="2021-03" db="EMBL/GenBank/DDBJ databases">
        <authorList>
            <person name="Artuso I."/>
            <person name="Turrini P."/>
            <person name="Pirolo M."/>
            <person name="Lugli G.A."/>
            <person name="Ventura M."/>
            <person name="Visca P."/>
        </authorList>
    </citation>
    <scope>NUCLEOTIDE SEQUENCE</scope>
    <source>
        <strain evidence="1">LMG 26462</strain>
    </source>
</reference>
<evidence type="ECO:0000313" key="2">
    <source>
        <dbReference type="Proteomes" id="UP001138921"/>
    </source>
</evidence>
<gene>
    <name evidence="1" type="ORF">J1C56_09660</name>
</gene>
<keyword evidence="2" id="KW-1185">Reference proteome</keyword>
<comment type="caution">
    <text evidence="1">The sequence shown here is derived from an EMBL/GenBank/DDBJ whole genome shotgun (WGS) entry which is preliminary data.</text>
</comment>
<accession>A0A9X1A9J2</accession>
<dbReference type="EMBL" id="JAFLWW010000003">
    <property type="protein sequence ID" value="MBT1155856.1"/>
    <property type="molecule type" value="Genomic_DNA"/>
</dbReference>
<dbReference type="Proteomes" id="UP001138921">
    <property type="component" value="Unassembled WGS sequence"/>
</dbReference>
<dbReference type="AlphaFoldDB" id="A0A9X1A9J2"/>
<name>A0A9X1A9J2_9HYPH</name>
<proteinExistence type="predicted"/>
<protein>
    <submittedName>
        <fullName evidence="1">Uncharacterized protein</fullName>
    </submittedName>
</protein>
<organism evidence="1 2">
    <name type="scientific">Aminobacter anthyllidis</name>
    <dbReference type="NCBI Taxonomy" id="1035067"/>
    <lineage>
        <taxon>Bacteria</taxon>
        <taxon>Pseudomonadati</taxon>
        <taxon>Pseudomonadota</taxon>
        <taxon>Alphaproteobacteria</taxon>
        <taxon>Hyphomicrobiales</taxon>
        <taxon>Phyllobacteriaceae</taxon>
        <taxon>Aminobacter</taxon>
    </lineage>
</organism>